<dbReference type="InterPro" id="IPR029044">
    <property type="entry name" value="Nucleotide-diphossugar_trans"/>
</dbReference>
<reference evidence="2 3" key="1">
    <citation type="journal article" date="2015" name="Nature">
        <title>rRNA introns, odd ribosomes, and small enigmatic genomes across a large radiation of phyla.</title>
        <authorList>
            <person name="Brown C.T."/>
            <person name="Hug L.A."/>
            <person name="Thomas B.C."/>
            <person name="Sharon I."/>
            <person name="Castelle C.J."/>
            <person name="Singh A."/>
            <person name="Wilkins M.J."/>
            <person name="Williams K.H."/>
            <person name="Banfield J.F."/>
        </authorList>
    </citation>
    <scope>NUCLEOTIDE SEQUENCE [LARGE SCALE GENOMIC DNA]</scope>
</reference>
<dbReference type="AlphaFoldDB" id="A0A0G1GNF2"/>
<evidence type="ECO:0000313" key="2">
    <source>
        <dbReference type="EMBL" id="KKT36055.1"/>
    </source>
</evidence>
<dbReference type="SUPFAM" id="SSF53448">
    <property type="entry name" value="Nucleotide-diphospho-sugar transferases"/>
    <property type="match status" value="1"/>
</dbReference>
<feature type="domain" description="Glycosyltransferase 2-like" evidence="1">
    <location>
        <begin position="2"/>
        <end position="163"/>
    </location>
</feature>
<dbReference type="InterPro" id="IPR001173">
    <property type="entry name" value="Glyco_trans_2-like"/>
</dbReference>
<dbReference type="Gene3D" id="3.90.550.10">
    <property type="entry name" value="Spore Coat Polysaccharide Biosynthesis Protein SpsA, Chain A"/>
    <property type="match status" value="1"/>
</dbReference>
<dbReference type="GO" id="GO:0016758">
    <property type="term" value="F:hexosyltransferase activity"/>
    <property type="evidence" value="ECO:0007669"/>
    <property type="project" value="UniProtKB-ARBA"/>
</dbReference>
<dbReference type="PATRIC" id="fig|1618447.3.peg.954"/>
<dbReference type="PANTHER" id="PTHR22916">
    <property type="entry name" value="GLYCOSYLTRANSFERASE"/>
    <property type="match status" value="1"/>
</dbReference>
<proteinExistence type="predicted"/>
<organism evidence="2 3">
    <name type="scientific">Candidatus Gottesmanbacteria bacterium GW2011_GWB1_44_11c</name>
    <dbReference type="NCBI Taxonomy" id="1618447"/>
    <lineage>
        <taxon>Bacteria</taxon>
        <taxon>Candidatus Gottesmaniibacteriota</taxon>
    </lineage>
</organism>
<gene>
    <name evidence="2" type="ORF">UW22_C0045G0005</name>
</gene>
<accession>A0A0G1GNF2</accession>
<dbReference type="Proteomes" id="UP000034617">
    <property type="component" value="Unassembled WGS sequence"/>
</dbReference>
<evidence type="ECO:0000259" key="1">
    <source>
        <dbReference type="Pfam" id="PF00535"/>
    </source>
</evidence>
<evidence type="ECO:0000313" key="3">
    <source>
        <dbReference type="Proteomes" id="UP000034617"/>
    </source>
</evidence>
<sequence>MSVIMPVYNAGRFLVPAVESILKQTYKNIEFIIVDDGSSDGSWGIIKTYQKQYPNKIIAVQTEKTTNAAGNGATNFGLTFAKGKYIARMDADDISHPKRIEKQVGYMEDHQEILLLGTQATVINAKGEKTGIKTVPVAHNDIYTTYGIIHPIIHPSVMIRRSMLPNPMKLYAMRYDVNDDYYTFFRLLQVGTFANLPECLISYRIHGNNASLVYIKEKFINSVKIRVDAVLHLNYRISFQAIFLMVIQSLIIGILPERIIVPVYMFIRDIPSAIKNLEKKFIHTRLSLKDTLHTKQVSMVR</sequence>
<name>A0A0G1GNF2_9BACT</name>
<dbReference type="Pfam" id="PF00535">
    <property type="entry name" value="Glycos_transf_2"/>
    <property type="match status" value="1"/>
</dbReference>
<comment type="caution">
    <text evidence="2">The sequence shown here is derived from an EMBL/GenBank/DDBJ whole genome shotgun (WGS) entry which is preliminary data.</text>
</comment>
<dbReference type="EMBL" id="LCHM01000045">
    <property type="protein sequence ID" value="KKT36055.1"/>
    <property type="molecule type" value="Genomic_DNA"/>
</dbReference>
<protein>
    <recommendedName>
        <fullName evidence="1">Glycosyltransferase 2-like domain-containing protein</fullName>
    </recommendedName>
</protein>
<dbReference type="PANTHER" id="PTHR22916:SF3">
    <property type="entry name" value="UDP-GLCNAC:BETAGAL BETA-1,3-N-ACETYLGLUCOSAMINYLTRANSFERASE-LIKE PROTEIN 1"/>
    <property type="match status" value="1"/>
</dbReference>